<dbReference type="InterPro" id="IPR003442">
    <property type="entry name" value="T6A_TsaE"/>
</dbReference>
<dbReference type="PANTHER" id="PTHR33540:SF2">
    <property type="entry name" value="TRNA THREONYLCARBAMOYLADENOSINE BIOSYNTHESIS PROTEIN TSAE"/>
    <property type="match status" value="1"/>
</dbReference>
<dbReference type="Proteomes" id="UP000297739">
    <property type="component" value="Unassembled WGS sequence"/>
</dbReference>
<gene>
    <name evidence="11" type="primary">tsaE</name>
    <name evidence="11" type="ORF">E5J99_00280</name>
</gene>
<dbReference type="GO" id="GO:0002949">
    <property type="term" value="P:tRNA threonylcarbamoyladenosine modification"/>
    <property type="evidence" value="ECO:0007669"/>
    <property type="project" value="InterPro"/>
</dbReference>
<evidence type="ECO:0000256" key="10">
    <source>
        <dbReference type="ARBA" id="ARBA00032441"/>
    </source>
</evidence>
<dbReference type="GO" id="GO:0005737">
    <property type="term" value="C:cytoplasm"/>
    <property type="evidence" value="ECO:0007669"/>
    <property type="project" value="UniProtKB-SubCell"/>
</dbReference>
<evidence type="ECO:0000256" key="1">
    <source>
        <dbReference type="ARBA" id="ARBA00004496"/>
    </source>
</evidence>
<dbReference type="PANTHER" id="PTHR33540">
    <property type="entry name" value="TRNA THREONYLCARBAMOYLADENOSINE BIOSYNTHESIS PROTEIN TSAE"/>
    <property type="match status" value="1"/>
</dbReference>
<dbReference type="OrthoDB" id="9815896at2"/>
<dbReference type="GO" id="GO:0046872">
    <property type="term" value="F:metal ion binding"/>
    <property type="evidence" value="ECO:0007669"/>
    <property type="project" value="UniProtKB-KW"/>
</dbReference>
<dbReference type="GO" id="GO:0005524">
    <property type="term" value="F:ATP binding"/>
    <property type="evidence" value="ECO:0007669"/>
    <property type="project" value="UniProtKB-KW"/>
</dbReference>
<evidence type="ECO:0000256" key="7">
    <source>
        <dbReference type="ARBA" id="ARBA00022741"/>
    </source>
</evidence>
<reference evidence="11 12" key="1">
    <citation type="submission" date="2019-04" db="EMBL/GenBank/DDBJ databases">
        <authorList>
            <person name="Feng G."/>
            <person name="Zhang J."/>
            <person name="Zhu H."/>
        </authorList>
    </citation>
    <scope>NUCLEOTIDE SEQUENCE [LARGE SCALE GENOMIC DNA]</scope>
    <source>
        <strain evidence="11 12">JCM 17223</strain>
    </source>
</reference>
<keyword evidence="6" id="KW-0479">Metal-binding</keyword>
<comment type="subcellular location">
    <subcellularLocation>
        <location evidence="1">Cytoplasm</location>
    </subcellularLocation>
</comment>
<proteinExistence type="inferred from homology"/>
<dbReference type="RefSeq" id="WP_135495704.1">
    <property type="nucleotide sequence ID" value="NZ_SRLD01000001.1"/>
</dbReference>
<dbReference type="AlphaFoldDB" id="A0A4Z0PRT9"/>
<evidence type="ECO:0000256" key="6">
    <source>
        <dbReference type="ARBA" id="ARBA00022723"/>
    </source>
</evidence>
<keyword evidence="11" id="KW-0808">Transferase</keyword>
<evidence type="ECO:0000256" key="4">
    <source>
        <dbReference type="ARBA" id="ARBA00022490"/>
    </source>
</evidence>
<dbReference type="Gene3D" id="3.40.50.300">
    <property type="entry name" value="P-loop containing nucleotide triphosphate hydrolases"/>
    <property type="match status" value="1"/>
</dbReference>
<evidence type="ECO:0000256" key="3">
    <source>
        <dbReference type="ARBA" id="ARBA00019010"/>
    </source>
</evidence>
<keyword evidence="9" id="KW-0460">Magnesium</keyword>
<comment type="caution">
    <text evidence="11">The sequence shown here is derived from an EMBL/GenBank/DDBJ whole genome shotgun (WGS) entry which is preliminary data.</text>
</comment>
<dbReference type="InterPro" id="IPR027417">
    <property type="entry name" value="P-loop_NTPase"/>
</dbReference>
<keyword evidence="7" id="KW-0547">Nucleotide-binding</keyword>
<comment type="similarity">
    <text evidence="2">Belongs to the TsaE family.</text>
</comment>
<evidence type="ECO:0000313" key="11">
    <source>
        <dbReference type="EMBL" id="TGE20039.1"/>
    </source>
</evidence>
<evidence type="ECO:0000313" key="12">
    <source>
        <dbReference type="Proteomes" id="UP000297739"/>
    </source>
</evidence>
<keyword evidence="4" id="KW-0963">Cytoplasm</keyword>
<dbReference type="CDD" id="cd02019">
    <property type="entry name" value="NK"/>
    <property type="match status" value="1"/>
</dbReference>
<protein>
    <recommendedName>
        <fullName evidence="3">tRNA threonylcarbamoyladenosine biosynthesis protein TsaE</fullName>
    </recommendedName>
    <alternativeName>
        <fullName evidence="10">t(6)A37 threonylcarbamoyladenosine biosynthesis protein TsaE</fullName>
    </alternativeName>
</protein>
<keyword evidence="12" id="KW-1185">Reference proteome</keyword>
<dbReference type="SUPFAM" id="SSF52540">
    <property type="entry name" value="P-loop containing nucleoside triphosphate hydrolases"/>
    <property type="match status" value="1"/>
</dbReference>
<accession>A0A4Z0PRT9</accession>
<keyword evidence="5" id="KW-0819">tRNA processing</keyword>
<evidence type="ECO:0000256" key="9">
    <source>
        <dbReference type="ARBA" id="ARBA00022842"/>
    </source>
</evidence>
<evidence type="ECO:0000256" key="2">
    <source>
        <dbReference type="ARBA" id="ARBA00007599"/>
    </source>
</evidence>
<sequence>MSVTEFPISSLAALPTVAAQVAPLLAGHSIILLEGEMGAGKTTFIKALCAVLGAPDDVSSPTFALVNEYRDARDQPIYHFDFYRIEDVEEAENIGALEYFDSGYLCLIEWPSRVEALLPPKRLLVTLTVTGPESRLLRLEPLLA</sequence>
<dbReference type="NCBIfam" id="TIGR00150">
    <property type="entry name" value="T6A_YjeE"/>
    <property type="match status" value="1"/>
</dbReference>
<evidence type="ECO:0000256" key="5">
    <source>
        <dbReference type="ARBA" id="ARBA00022694"/>
    </source>
</evidence>
<dbReference type="EMBL" id="SRLD01000001">
    <property type="protein sequence ID" value="TGE20039.1"/>
    <property type="molecule type" value="Genomic_DNA"/>
</dbReference>
<keyword evidence="8" id="KW-0067">ATP-binding</keyword>
<dbReference type="GO" id="GO:0016740">
    <property type="term" value="F:transferase activity"/>
    <property type="evidence" value="ECO:0007669"/>
    <property type="project" value="UniProtKB-KW"/>
</dbReference>
<evidence type="ECO:0000256" key="8">
    <source>
        <dbReference type="ARBA" id="ARBA00022840"/>
    </source>
</evidence>
<name>A0A4Z0PRT9_9BACT</name>
<dbReference type="Pfam" id="PF02367">
    <property type="entry name" value="TsaE"/>
    <property type="match status" value="1"/>
</dbReference>
<organism evidence="11 12">
    <name type="scientific">Hymenobacter elongatus</name>
    <dbReference type="NCBI Taxonomy" id="877208"/>
    <lineage>
        <taxon>Bacteria</taxon>
        <taxon>Pseudomonadati</taxon>
        <taxon>Bacteroidota</taxon>
        <taxon>Cytophagia</taxon>
        <taxon>Cytophagales</taxon>
        <taxon>Hymenobacteraceae</taxon>
        <taxon>Hymenobacter</taxon>
    </lineage>
</organism>